<dbReference type="AlphaFoldDB" id="A0A8J5H2J1"/>
<dbReference type="OrthoDB" id="1898021at2759"/>
<organism evidence="1 2">
    <name type="scientific">Zingiber officinale</name>
    <name type="common">Ginger</name>
    <name type="synonym">Amomum zingiber</name>
    <dbReference type="NCBI Taxonomy" id="94328"/>
    <lineage>
        <taxon>Eukaryota</taxon>
        <taxon>Viridiplantae</taxon>
        <taxon>Streptophyta</taxon>
        <taxon>Embryophyta</taxon>
        <taxon>Tracheophyta</taxon>
        <taxon>Spermatophyta</taxon>
        <taxon>Magnoliopsida</taxon>
        <taxon>Liliopsida</taxon>
        <taxon>Zingiberales</taxon>
        <taxon>Zingiberaceae</taxon>
        <taxon>Zingiber</taxon>
    </lineage>
</organism>
<reference evidence="1 2" key="1">
    <citation type="submission" date="2020-08" db="EMBL/GenBank/DDBJ databases">
        <title>Plant Genome Project.</title>
        <authorList>
            <person name="Zhang R.-G."/>
        </authorList>
    </citation>
    <scope>NUCLEOTIDE SEQUENCE [LARGE SCALE GENOMIC DNA]</scope>
    <source>
        <tissue evidence="1">Rhizome</tissue>
    </source>
</reference>
<dbReference type="PANTHER" id="PTHR33702">
    <property type="entry name" value="BNAA09G40010D PROTEIN"/>
    <property type="match status" value="1"/>
</dbReference>
<comment type="caution">
    <text evidence="1">The sequence shown here is derived from an EMBL/GenBank/DDBJ whole genome shotgun (WGS) entry which is preliminary data.</text>
</comment>
<sequence>MESNKGGLKGFWKRRGYNRVGGGGASRRRRLAIAVLGGGREGDPSRSSCRRRRFWRIKISPRLVLLRLRRAASPRRILARIRDAYVQMMFALSRAVPAGVSYGGDAWGMGFGVPMVKEYDEKVLVEFYKSLIASSAPTAATALAIHR</sequence>
<dbReference type="EMBL" id="JACMSC010000006">
    <property type="protein sequence ID" value="KAG6518589.1"/>
    <property type="molecule type" value="Genomic_DNA"/>
</dbReference>
<evidence type="ECO:0000313" key="1">
    <source>
        <dbReference type="EMBL" id="KAG6518589.1"/>
    </source>
</evidence>
<protein>
    <submittedName>
        <fullName evidence="1">Uncharacterized protein</fullName>
    </submittedName>
</protein>
<evidence type="ECO:0000313" key="2">
    <source>
        <dbReference type="Proteomes" id="UP000734854"/>
    </source>
</evidence>
<accession>A0A8J5H2J1</accession>
<dbReference type="PANTHER" id="PTHR33702:SF5">
    <property type="entry name" value="OS01G0308600 PROTEIN"/>
    <property type="match status" value="1"/>
</dbReference>
<dbReference type="Proteomes" id="UP000734854">
    <property type="component" value="Unassembled WGS sequence"/>
</dbReference>
<keyword evidence="2" id="KW-1185">Reference proteome</keyword>
<gene>
    <name evidence="1" type="ORF">ZIOFF_022069</name>
</gene>
<name>A0A8J5H2J1_ZINOF</name>
<proteinExistence type="predicted"/>